<evidence type="ECO:0000256" key="1">
    <source>
        <dbReference type="SAM" id="MobiDB-lite"/>
    </source>
</evidence>
<accession>A0ABU7KR89</accession>
<reference evidence="2 3" key="1">
    <citation type="submission" date="2023-07" db="EMBL/GenBank/DDBJ databases">
        <authorList>
            <person name="Girao M."/>
            <person name="Carvalho M.F."/>
        </authorList>
    </citation>
    <scope>NUCLEOTIDE SEQUENCE [LARGE SCALE GENOMIC DNA]</scope>
    <source>
        <strain evidence="2 3">66/93</strain>
    </source>
</reference>
<dbReference type="EMBL" id="JAUUCC010000034">
    <property type="protein sequence ID" value="MEE2051826.1"/>
    <property type="molecule type" value="Genomic_DNA"/>
</dbReference>
<protein>
    <submittedName>
        <fullName evidence="2">Uncharacterized protein</fullName>
    </submittedName>
</protein>
<gene>
    <name evidence="2" type="ORF">Q8A49_15095</name>
</gene>
<comment type="caution">
    <text evidence="2">The sequence shown here is derived from an EMBL/GenBank/DDBJ whole genome shotgun (WGS) entry which is preliminary data.</text>
</comment>
<sequence>MSAGECENCGAPTGGPPCTNTYGGGPSCADLIREADAENEE</sequence>
<evidence type="ECO:0000313" key="3">
    <source>
        <dbReference type="Proteomes" id="UP001348641"/>
    </source>
</evidence>
<name>A0ABU7KR89_9ACTN</name>
<feature type="region of interest" description="Disordered" evidence="1">
    <location>
        <begin position="1"/>
        <end position="23"/>
    </location>
</feature>
<evidence type="ECO:0000313" key="2">
    <source>
        <dbReference type="EMBL" id="MEE2051826.1"/>
    </source>
</evidence>
<organism evidence="2 3">
    <name type="scientific">Nocardiopsis tropica</name>
    <dbReference type="NCBI Taxonomy" id="109330"/>
    <lineage>
        <taxon>Bacteria</taxon>
        <taxon>Bacillati</taxon>
        <taxon>Actinomycetota</taxon>
        <taxon>Actinomycetes</taxon>
        <taxon>Streptosporangiales</taxon>
        <taxon>Nocardiopsidaceae</taxon>
        <taxon>Nocardiopsis</taxon>
    </lineage>
</organism>
<dbReference type="Proteomes" id="UP001348641">
    <property type="component" value="Unassembled WGS sequence"/>
</dbReference>
<dbReference type="RefSeq" id="WP_330158890.1">
    <property type="nucleotide sequence ID" value="NZ_BAAAJA010000022.1"/>
</dbReference>
<proteinExistence type="predicted"/>